<evidence type="ECO:0000313" key="4">
    <source>
        <dbReference type="Proteomes" id="UP000011724"/>
    </source>
</evidence>
<dbReference type="PATRIC" id="fig|879567.3.peg.2956"/>
<feature type="chain" id="PRO_5004018899" evidence="2">
    <location>
        <begin position="27"/>
        <end position="357"/>
    </location>
</feature>
<reference evidence="3 4" key="1">
    <citation type="journal article" date="2013" name="PLoS ONE">
        <title>The first genomic and proteomic characterization of a deep-sea sulfate reducer: insights into the piezophilic lifestyle of Desulfovibrio piezophilus.</title>
        <authorList>
            <person name="Pradel N."/>
            <person name="Ji B."/>
            <person name="Gimenez G."/>
            <person name="Talla E."/>
            <person name="Lenoble P."/>
            <person name="Garel M."/>
            <person name="Tamburini C."/>
            <person name="Fourquet P."/>
            <person name="Lebrun R."/>
            <person name="Bertin P."/>
            <person name="Denis Y."/>
            <person name="Pophillat M."/>
            <person name="Barbe V."/>
            <person name="Ollivier B."/>
            <person name="Dolla A."/>
        </authorList>
    </citation>
    <scope>NUCLEOTIDE SEQUENCE [LARGE SCALE GENOMIC DNA]</scope>
    <source>
        <strain evidence="4">DSM 10523 / SB164P1</strain>
    </source>
</reference>
<dbReference type="InterPro" id="IPR010319">
    <property type="entry name" value="Transglutaminase-like_Cys_pept"/>
</dbReference>
<protein>
    <submittedName>
        <fullName evidence="3">Transglutaminase family protein cysteine peptidase BTLCP (Modular protein)</fullName>
    </submittedName>
</protein>
<name>M1WMV4_PSEP2</name>
<evidence type="ECO:0000256" key="2">
    <source>
        <dbReference type="SAM" id="SignalP"/>
    </source>
</evidence>
<feature type="region of interest" description="Disordered" evidence="1">
    <location>
        <begin position="29"/>
        <end position="83"/>
    </location>
</feature>
<keyword evidence="4" id="KW-1185">Reference proteome</keyword>
<dbReference type="PANTHER" id="PTHR39327">
    <property type="match status" value="1"/>
</dbReference>
<dbReference type="Proteomes" id="UP000011724">
    <property type="component" value="Chromosome"/>
</dbReference>
<proteinExistence type="predicted"/>
<feature type="compositionally biased region" description="Low complexity" evidence="1">
    <location>
        <begin position="113"/>
        <end position="125"/>
    </location>
</feature>
<dbReference type="Gene3D" id="3.10.620.30">
    <property type="match status" value="1"/>
</dbReference>
<feature type="signal peptide" evidence="2">
    <location>
        <begin position="1"/>
        <end position="26"/>
    </location>
</feature>
<dbReference type="EMBL" id="FO203427">
    <property type="protein sequence ID" value="CCH49990.1"/>
    <property type="molecule type" value="Genomic_DNA"/>
</dbReference>
<dbReference type="STRING" id="1322246.BN4_12757"/>
<dbReference type="RefSeq" id="WP_015416032.1">
    <property type="nucleotide sequence ID" value="NC_020409.1"/>
</dbReference>
<sequence>MTRASLIRRMAAVALLVAAFAIYPMVGGTTQTQGAGNTEKEAAADDTVAENPSVESGSEETQVREVISSGRQETPPKKAVSTQAVTKEVGIHADRGASTPVVPASSQAEAVFSSTPVTSKKTSPVLKSSQPTSPVARKEKVPVVRSVPAPRKAGKETPQSKKILLFDTIEFKGKIRKLPKWSRVLAKMKAWKGYFKDAQSAKLPSRSGWVKLRRDVAGLDRMGRLKAVNKFFNKWPYRLDAANYGASDYWATPMEFLRKSGDCEDYSIAKFYALQELGFTGDSMRIVALKDRIRNIGHAVLVVYLGNDAYVLDNQTNMVLSHVKYKHYVPQYSVNEHFRWMHVPRSKKSVRRSVKKK</sequence>
<keyword evidence="2" id="KW-0732">Signal</keyword>
<accession>M1WMV4</accession>
<dbReference type="Pfam" id="PF06035">
    <property type="entry name" value="Peptidase_C93"/>
    <property type="match status" value="1"/>
</dbReference>
<evidence type="ECO:0000256" key="1">
    <source>
        <dbReference type="SAM" id="MobiDB-lite"/>
    </source>
</evidence>
<dbReference type="KEGG" id="dpi:BN4_12757"/>
<feature type="region of interest" description="Disordered" evidence="1">
    <location>
        <begin position="112"/>
        <end position="142"/>
    </location>
</feature>
<dbReference type="AlphaFoldDB" id="M1WMV4"/>
<dbReference type="eggNOG" id="COG3672">
    <property type="taxonomic scope" value="Bacteria"/>
</dbReference>
<dbReference type="HOGENOM" id="CLU_056510_0_0_7"/>
<organism evidence="3 4">
    <name type="scientific">Pseudodesulfovibrio piezophilus (strain DSM 21447 / JCM 15486 / C1TLV30)</name>
    <name type="common">Desulfovibrio piezophilus</name>
    <dbReference type="NCBI Taxonomy" id="1322246"/>
    <lineage>
        <taxon>Bacteria</taxon>
        <taxon>Pseudomonadati</taxon>
        <taxon>Thermodesulfobacteriota</taxon>
        <taxon>Desulfovibrionia</taxon>
        <taxon>Desulfovibrionales</taxon>
        <taxon>Desulfovibrionaceae</taxon>
    </lineage>
</organism>
<evidence type="ECO:0000313" key="3">
    <source>
        <dbReference type="EMBL" id="CCH49990.1"/>
    </source>
</evidence>
<gene>
    <name evidence="3" type="ordered locus">BN4_12757</name>
</gene>
<dbReference type="PANTHER" id="PTHR39327:SF1">
    <property type="entry name" value="BLR5470 PROTEIN"/>
    <property type="match status" value="1"/>
</dbReference>
<reference evidence="4" key="2">
    <citation type="journal article" date="2013" name="Stand. Genomic Sci.">
        <title>Complete genome sequence of Desulfocapsa sulfexigens, a marine deltaproteobacterium specialized in disproportionating inorganic sulfur compounds.</title>
        <authorList>
            <person name="Finster K.W."/>
            <person name="Kjeldsen K.U."/>
            <person name="Kube M."/>
            <person name="Reinhardt R."/>
            <person name="Mussmann M."/>
            <person name="Amann R."/>
            <person name="Schreiber L."/>
        </authorList>
    </citation>
    <scope>NUCLEOTIDE SEQUENCE [LARGE SCALE GENOMIC DNA]</scope>
    <source>
        <strain evidence="4">DSM 10523 / SB164P1</strain>
    </source>
</reference>